<keyword evidence="9" id="KW-1185">Reference proteome</keyword>
<dbReference type="InParanoid" id="D2VH29"/>
<feature type="non-terminal residue" evidence="8">
    <location>
        <position position="712"/>
    </location>
</feature>
<dbReference type="EMBL" id="GG738871">
    <property type="protein sequence ID" value="EFC43817.1"/>
    <property type="molecule type" value="Genomic_DNA"/>
</dbReference>
<evidence type="ECO:0000256" key="1">
    <source>
        <dbReference type="ARBA" id="ARBA00022741"/>
    </source>
</evidence>
<sequence>MSSTPRSDRSLDGDSPITEYSIDDVTFLDRPTTDNITNLLESRYNKKDQSQKKSPQVYTYLGDALIFVNPNDIKETEGLYKNSVMHFYHKKLPFARAPHIFSIAENAFRTMKETRQPQTIIVNGESGSGKTESSKLILKYLTVVSQNGPSSYFVKHVLTESNQLLEAFGNAKTLHCDNSSRFGKYTTVYFGFGDRIEGGKISTILLEKSHITNQRKKERNFHIFYQLCRGADRSMKEEFNLHDPSEFLYLNSTETVIDGVDDMREFKKTIKSMDSIGFSSNDRKEIFRVVAGILHLGNIQFLEGNSKDRAEIVENDALKWASLCLGVQPNQLKHALLARTLNTEEKVVTFQTAVQARFNRDALAKGIYERLFLWIVQKINSVIKPKTKKMVTKIGILDLYGFEIYPSDNSLEQLNINFVNEKLQQHTLKLLQQEKDEYVKEGIFNMDLFTILSKELKKDFLSDFDTINDCISCIEDKPLGIYSLLDEEDYLNVSGDERYLAKLKENLKKSNSFEPARFKSTTFSLKHFAAKVDYNVTDWVKKNKDTLFKDLIDAMCKSSSDLVQELFKPLDDFYSGRESKRRLQETIVKQFKRDVNKLMNKKLKGKIHFIYCIKPNYEKKALKFDKKLITNQVKCLGLSSISIFKQHGFFFKMDYPKFFAKYKALSPKTWPSSSADFDIEELKSKIRSILAETKIESNNYAFGKTEIFLKTP</sequence>
<dbReference type="InterPro" id="IPR027417">
    <property type="entry name" value="P-loop_NTPase"/>
</dbReference>
<accession>D2VH29</accession>
<dbReference type="eggNOG" id="KOG0164">
    <property type="taxonomic scope" value="Eukaryota"/>
</dbReference>
<dbReference type="STRING" id="5762.D2VH29"/>
<gene>
    <name evidence="8" type="ORF">NAEGRDRAFT_33960</name>
</gene>
<dbReference type="Gene3D" id="1.10.10.820">
    <property type="match status" value="1"/>
</dbReference>
<dbReference type="GO" id="GO:0016459">
    <property type="term" value="C:myosin complex"/>
    <property type="evidence" value="ECO:0007669"/>
    <property type="project" value="UniProtKB-KW"/>
</dbReference>
<dbReference type="Gene3D" id="1.20.58.530">
    <property type="match status" value="1"/>
</dbReference>
<dbReference type="Proteomes" id="UP000006671">
    <property type="component" value="Unassembled WGS sequence"/>
</dbReference>
<keyword evidence="4 6" id="KW-0505">Motor protein</keyword>
<comment type="similarity">
    <text evidence="6">Belongs to the TRAFAC class myosin-kinesin ATPase superfamily. Myosin family.</text>
</comment>
<dbReference type="Pfam" id="PF00063">
    <property type="entry name" value="Myosin_head"/>
    <property type="match status" value="1"/>
</dbReference>
<feature type="region of interest" description="Actin-binding" evidence="6">
    <location>
        <begin position="595"/>
        <end position="617"/>
    </location>
</feature>
<organism evidence="9">
    <name type="scientific">Naegleria gruberi</name>
    <name type="common">Amoeba</name>
    <dbReference type="NCBI Taxonomy" id="5762"/>
    <lineage>
        <taxon>Eukaryota</taxon>
        <taxon>Discoba</taxon>
        <taxon>Heterolobosea</taxon>
        <taxon>Tetramitia</taxon>
        <taxon>Eutetramitia</taxon>
        <taxon>Vahlkampfiidae</taxon>
        <taxon>Naegleria</taxon>
    </lineage>
</organism>
<evidence type="ECO:0000313" key="8">
    <source>
        <dbReference type="EMBL" id="EFC43817.1"/>
    </source>
</evidence>
<reference evidence="8 9" key="1">
    <citation type="journal article" date="2010" name="Cell">
        <title>The genome of Naegleria gruberi illuminates early eukaryotic versatility.</title>
        <authorList>
            <person name="Fritz-Laylin L.K."/>
            <person name="Prochnik S.E."/>
            <person name="Ginger M.L."/>
            <person name="Dacks J.B."/>
            <person name="Carpenter M.L."/>
            <person name="Field M.C."/>
            <person name="Kuo A."/>
            <person name="Paredez A."/>
            <person name="Chapman J."/>
            <person name="Pham J."/>
            <person name="Shu S."/>
            <person name="Neupane R."/>
            <person name="Cipriano M."/>
            <person name="Mancuso J."/>
            <person name="Tu H."/>
            <person name="Salamov A."/>
            <person name="Lindquist E."/>
            <person name="Shapiro H."/>
            <person name="Lucas S."/>
            <person name="Grigoriev I.V."/>
            <person name="Cande W.Z."/>
            <person name="Fulton C."/>
            <person name="Rokhsar D.S."/>
            <person name="Dawson S.C."/>
        </authorList>
    </citation>
    <scope>NUCLEOTIDE SEQUENCE [LARGE SCALE GENOMIC DNA]</scope>
    <source>
        <strain evidence="8 9">NEG-M</strain>
    </source>
</reference>
<dbReference type="GO" id="GO:0003774">
    <property type="term" value="F:cytoskeletal motor activity"/>
    <property type="evidence" value="ECO:0007669"/>
    <property type="project" value="UniProtKB-UniRule"/>
</dbReference>
<evidence type="ECO:0000256" key="2">
    <source>
        <dbReference type="ARBA" id="ARBA00022840"/>
    </source>
</evidence>
<dbReference type="GO" id="GO:0005524">
    <property type="term" value="F:ATP binding"/>
    <property type="evidence" value="ECO:0007669"/>
    <property type="project" value="UniProtKB-UniRule"/>
</dbReference>
<dbReference type="Gene3D" id="3.40.850.10">
    <property type="entry name" value="Kinesin motor domain"/>
    <property type="match status" value="1"/>
</dbReference>
<keyword evidence="3 6" id="KW-0518">Myosin</keyword>
<proteinExistence type="inferred from homology"/>
<protein>
    <submittedName>
        <fullName evidence="8">Myosin</fullName>
    </submittedName>
</protein>
<feature type="domain" description="Myosin motor" evidence="7">
    <location>
        <begin position="20"/>
        <end position="712"/>
    </location>
</feature>
<dbReference type="SMART" id="SM00242">
    <property type="entry name" value="MYSc"/>
    <property type="match status" value="1"/>
</dbReference>
<dbReference type="SUPFAM" id="SSF52540">
    <property type="entry name" value="P-loop containing nucleoside triphosphate hydrolases"/>
    <property type="match status" value="1"/>
</dbReference>
<dbReference type="KEGG" id="ngr:NAEGRDRAFT_33960"/>
<dbReference type="GO" id="GO:0003779">
    <property type="term" value="F:actin binding"/>
    <property type="evidence" value="ECO:0007669"/>
    <property type="project" value="UniProtKB-KW"/>
</dbReference>
<dbReference type="FunFam" id="1.10.10.820:FF:000001">
    <property type="entry name" value="Myosin heavy chain"/>
    <property type="match status" value="1"/>
</dbReference>
<dbReference type="Gene3D" id="6.20.240.20">
    <property type="match status" value="1"/>
</dbReference>
<evidence type="ECO:0000313" key="9">
    <source>
        <dbReference type="Proteomes" id="UP000006671"/>
    </source>
</evidence>
<evidence type="ECO:0000256" key="3">
    <source>
        <dbReference type="ARBA" id="ARBA00023123"/>
    </source>
</evidence>
<dbReference type="VEuPathDB" id="AmoebaDB:NAEGRDRAFT_33960"/>
<dbReference type="Gene3D" id="1.20.120.720">
    <property type="entry name" value="Myosin VI head, motor domain, U50 subdomain"/>
    <property type="match status" value="1"/>
</dbReference>
<dbReference type="OrthoDB" id="312459at2759"/>
<dbReference type="PANTHER" id="PTHR13140">
    <property type="entry name" value="MYOSIN"/>
    <property type="match status" value="1"/>
</dbReference>
<keyword evidence="2 6" id="KW-0067">ATP-binding</keyword>
<evidence type="ECO:0000259" key="7">
    <source>
        <dbReference type="PROSITE" id="PS51456"/>
    </source>
</evidence>
<dbReference type="InterPro" id="IPR036961">
    <property type="entry name" value="Kinesin_motor_dom_sf"/>
</dbReference>
<dbReference type="InterPro" id="IPR001609">
    <property type="entry name" value="Myosin_head_motor_dom-like"/>
</dbReference>
<evidence type="ECO:0000256" key="6">
    <source>
        <dbReference type="PROSITE-ProRule" id="PRU00782"/>
    </source>
</evidence>
<name>D2VH29_NAEGR</name>
<dbReference type="OMA" id="XSADIET"/>
<dbReference type="AlphaFoldDB" id="D2VH29"/>
<dbReference type="PROSITE" id="PS51456">
    <property type="entry name" value="MYOSIN_MOTOR"/>
    <property type="match status" value="1"/>
</dbReference>
<feature type="binding site" evidence="6">
    <location>
        <begin position="124"/>
        <end position="131"/>
    </location>
    <ligand>
        <name>ATP</name>
        <dbReference type="ChEBI" id="CHEBI:30616"/>
    </ligand>
</feature>
<dbReference type="GeneID" id="8850065"/>
<evidence type="ECO:0000256" key="5">
    <source>
        <dbReference type="ARBA" id="ARBA00023203"/>
    </source>
</evidence>
<dbReference type="CDD" id="cd00124">
    <property type="entry name" value="MYSc"/>
    <property type="match status" value="1"/>
</dbReference>
<keyword evidence="1 6" id="KW-0547">Nucleotide-binding</keyword>
<dbReference type="RefSeq" id="XP_002676561.1">
    <property type="nucleotide sequence ID" value="XM_002676515.1"/>
</dbReference>
<dbReference type="PRINTS" id="PR00193">
    <property type="entry name" value="MYOSINHEAVY"/>
</dbReference>
<evidence type="ECO:0000256" key="4">
    <source>
        <dbReference type="ARBA" id="ARBA00023175"/>
    </source>
</evidence>
<keyword evidence="5 6" id="KW-0009">Actin-binding</keyword>